<dbReference type="Proteomes" id="UP000054928">
    <property type="component" value="Unassembled WGS sequence"/>
</dbReference>
<name>A0A0P1AIF4_PLAHL</name>
<proteinExistence type="predicted"/>
<sequence length="69" mass="7961">MGTMRVTEAEEASTNTMANLASFKKGKNVTAFLQCALRTMRFQLAKKINEMMAWEADTQRNRVWRVSFL</sequence>
<organism evidence="1 2">
    <name type="scientific">Plasmopara halstedii</name>
    <name type="common">Downy mildew of sunflower</name>
    <dbReference type="NCBI Taxonomy" id="4781"/>
    <lineage>
        <taxon>Eukaryota</taxon>
        <taxon>Sar</taxon>
        <taxon>Stramenopiles</taxon>
        <taxon>Oomycota</taxon>
        <taxon>Peronosporomycetes</taxon>
        <taxon>Peronosporales</taxon>
        <taxon>Peronosporaceae</taxon>
        <taxon>Plasmopara</taxon>
    </lineage>
</organism>
<dbReference type="GeneID" id="36406288"/>
<dbReference type="AlphaFoldDB" id="A0A0P1AIF4"/>
<protein>
    <submittedName>
        <fullName evidence="1">Uncharacterized protein</fullName>
    </submittedName>
</protein>
<evidence type="ECO:0000313" key="1">
    <source>
        <dbReference type="EMBL" id="CEG41064.1"/>
    </source>
</evidence>
<evidence type="ECO:0000313" key="2">
    <source>
        <dbReference type="Proteomes" id="UP000054928"/>
    </source>
</evidence>
<reference evidence="2" key="1">
    <citation type="submission" date="2014-09" db="EMBL/GenBank/DDBJ databases">
        <authorList>
            <person name="Sharma Rahul"/>
            <person name="Thines Marco"/>
        </authorList>
    </citation>
    <scope>NUCLEOTIDE SEQUENCE [LARGE SCALE GENOMIC DNA]</scope>
</reference>
<dbReference type="EMBL" id="CCYD01000524">
    <property type="protein sequence ID" value="CEG41064.1"/>
    <property type="molecule type" value="Genomic_DNA"/>
</dbReference>
<dbReference type="RefSeq" id="XP_024577433.1">
    <property type="nucleotide sequence ID" value="XM_024726791.1"/>
</dbReference>
<accession>A0A0P1AIF4</accession>
<keyword evidence="2" id="KW-1185">Reference proteome</keyword>